<comment type="catalytic activity">
    <reaction evidence="7">
        <text>ATP + H2O = ADP + phosphate + H(+)</text>
        <dbReference type="Rhea" id="RHEA:13065"/>
        <dbReference type="ChEBI" id="CHEBI:15377"/>
        <dbReference type="ChEBI" id="CHEBI:15378"/>
        <dbReference type="ChEBI" id="CHEBI:30616"/>
        <dbReference type="ChEBI" id="CHEBI:43474"/>
        <dbReference type="ChEBI" id="CHEBI:456216"/>
    </reaction>
</comment>
<dbReference type="CDD" id="cd17920">
    <property type="entry name" value="DEXHc_RecQ"/>
    <property type="match status" value="1"/>
</dbReference>
<keyword evidence="3 7" id="KW-0378">Hydrolase</keyword>
<dbReference type="GO" id="GO:0003676">
    <property type="term" value="F:nucleic acid binding"/>
    <property type="evidence" value="ECO:0007669"/>
    <property type="project" value="InterPro"/>
</dbReference>
<feature type="region of interest" description="Disordered" evidence="8">
    <location>
        <begin position="506"/>
        <end position="549"/>
    </location>
</feature>
<evidence type="ECO:0000259" key="9">
    <source>
        <dbReference type="PROSITE" id="PS51192"/>
    </source>
</evidence>
<dbReference type="InterPro" id="IPR032284">
    <property type="entry name" value="RecQ_Zn-bd"/>
</dbReference>
<dbReference type="SMART" id="SM00487">
    <property type="entry name" value="DEXDc"/>
    <property type="match status" value="1"/>
</dbReference>
<proteinExistence type="inferred from homology"/>
<dbReference type="SMART" id="SM00490">
    <property type="entry name" value="HELICc"/>
    <property type="match status" value="1"/>
</dbReference>
<comment type="subcellular location">
    <subcellularLocation>
        <location evidence="7">Nucleus</location>
    </subcellularLocation>
</comment>
<keyword evidence="4 7" id="KW-0347">Helicase</keyword>
<dbReference type="GO" id="GO:0005737">
    <property type="term" value="C:cytoplasm"/>
    <property type="evidence" value="ECO:0007669"/>
    <property type="project" value="TreeGrafter"/>
</dbReference>
<dbReference type="InterPro" id="IPR011545">
    <property type="entry name" value="DEAD/DEAH_box_helicase_dom"/>
</dbReference>
<gene>
    <name evidence="11" type="ORF">K443DRAFT_106547</name>
</gene>
<evidence type="ECO:0000256" key="4">
    <source>
        <dbReference type="ARBA" id="ARBA00022806"/>
    </source>
</evidence>
<dbReference type="Proteomes" id="UP000054477">
    <property type="component" value="Unassembled WGS sequence"/>
</dbReference>
<dbReference type="FunFam" id="3.40.50.300:FF:001389">
    <property type="entry name" value="ATP-dependent DNA helicase RecQ"/>
    <property type="match status" value="1"/>
</dbReference>
<feature type="domain" description="Helicase ATP-binding" evidence="9">
    <location>
        <begin position="33"/>
        <end position="208"/>
    </location>
</feature>
<dbReference type="GO" id="GO:0005524">
    <property type="term" value="F:ATP binding"/>
    <property type="evidence" value="ECO:0007669"/>
    <property type="project" value="UniProtKB-KW"/>
</dbReference>
<dbReference type="EMBL" id="KN838709">
    <property type="protein sequence ID" value="KIJ96841.1"/>
    <property type="molecule type" value="Genomic_DNA"/>
</dbReference>
<keyword evidence="5 7" id="KW-0067">ATP-binding</keyword>
<feature type="compositionally biased region" description="Polar residues" evidence="8">
    <location>
        <begin position="515"/>
        <end position="542"/>
    </location>
</feature>
<keyword evidence="7" id="KW-0539">Nucleus</keyword>
<dbReference type="Gene3D" id="3.40.50.300">
    <property type="entry name" value="P-loop containing nucleotide triphosphate hydrolases"/>
    <property type="match status" value="2"/>
</dbReference>
<dbReference type="AlphaFoldDB" id="A0A0C9XGN3"/>
<dbReference type="PROSITE" id="PS51194">
    <property type="entry name" value="HELICASE_CTER"/>
    <property type="match status" value="1"/>
</dbReference>
<dbReference type="Pfam" id="PF00271">
    <property type="entry name" value="Helicase_C"/>
    <property type="match status" value="1"/>
</dbReference>
<evidence type="ECO:0000256" key="8">
    <source>
        <dbReference type="SAM" id="MobiDB-lite"/>
    </source>
</evidence>
<dbReference type="InterPro" id="IPR004589">
    <property type="entry name" value="DNA_helicase_ATP-dep_RecQ"/>
</dbReference>
<dbReference type="Pfam" id="PF00270">
    <property type="entry name" value="DEAD"/>
    <property type="match status" value="1"/>
</dbReference>
<dbReference type="GO" id="GO:0043138">
    <property type="term" value="F:3'-5' DNA helicase activity"/>
    <property type="evidence" value="ECO:0007669"/>
    <property type="project" value="UniProtKB-EC"/>
</dbReference>
<dbReference type="PANTHER" id="PTHR13710:SF152">
    <property type="entry name" value="ATP-DEPENDENT DNA HELICASE Q5"/>
    <property type="match status" value="1"/>
</dbReference>
<dbReference type="SUPFAM" id="SSF52540">
    <property type="entry name" value="P-loop containing nucleoside triphosphate hydrolases"/>
    <property type="match status" value="1"/>
</dbReference>
<dbReference type="InterPro" id="IPR027417">
    <property type="entry name" value="P-loop_NTPase"/>
</dbReference>
<dbReference type="EC" id="5.6.2.4" evidence="7"/>
<dbReference type="GO" id="GO:0000724">
    <property type="term" value="P:double-strand break repair via homologous recombination"/>
    <property type="evidence" value="ECO:0007669"/>
    <property type="project" value="TreeGrafter"/>
</dbReference>
<dbReference type="PROSITE" id="PS51192">
    <property type="entry name" value="HELICASE_ATP_BIND_1"/>
    <property type="match status" value="1"/>
</dbReference>
<dbReference type="STRING" id="1095629.A0A0C9XGN3"/>
<evidence type="ECO:0000313" key="11">
    <source>
        <dbReference type="EMBL" id="KIJ96841.1"/>
    </source>
</evidence>
<evidence type="ECO:0000256" key="2">
    <source>
        <dbReference type="ARBA" id="ARBA00022741"/>
    </source>
</evidence>
<name>A0A0C9XGN3_9AGAR</name>
<keyword evidence="12" id="KW-1185">Reference proteome</keyword>
<dbReference type="InterPro" id="IPR001650">
    <property type="entry name" value="Helicase_C-like"/>
</dbReference>
<dbReference type="GO" id="GO:0009378">
    <property type="term" value="F:four-way junction helicase activity"/>
    <property type="evidence" value="ECO:0007669"/>
    <property type="project" value="TreeGrafter"/>
</dbReference>
<sequence>MAKGKGCVSDVCYRILTQTFGHTAYKGKQKEIVEAAASGLDVLVVAPTGMGKSLCFQVPALAAEHGMTIVISPLLALMKNQVDNLRSKGVPVAAFTSETTKEEKKGIIKDMSSSRPKIRLLYVTPEKLLTQEFQSLLDGLFHEEQLNLLVVDEAHCVSEWGHDFRHEYRRLGEFRKNYAGIPIMALTATATEAVQEDIVRSLKMSKDNLFCALHPSNRENLYYQIKCLSAPDDRSKMADVFDYITRLYRRRGRPSSGIIYCRKRVTCDELSSYLRGKGLSARPYHRGIGSATLDATLKNWTNGGLGAEGSVDLVSFSHNYAHISTGIFVKVIATIAFGLGIDKGDVRYIIHYDVPKSFEGYYQETGRAGRDGLPSKCTLYYSREDALYSKQLAANPNVNRVKEDNEGPPPTQRAIDSISAAIFHDPPQLIQFAESSTICRHVSICHYFGEAIDVTDKELVKTFCNKMCDVCKYPNKVQQQILNLSSMEHASSRVDGYIAKAQNSTFREHSGGGQQSWQKNNQRPQSRNSFGDNKRTGPQQEGNVPKKFKSALPTMLVTKPFGSASGLSRPFKPPSFVQKPQKVAPPKLEPEPGLEVNPLEEMDFNYDIPDIVEDDEDNPDEVFRESSPVTLPDVEMELESAFSNKVPVEKREETFHLIRRALYKIFVIKPNHELWAMLQQCPSDGDARNNVLFETARTIEFSMFCLCSTLEGYKRRSHTMMVAIRLLSEADVWHRKDADLEDVREIIDILQRHCLKNGRNGKEKAS</sequence>
<evidence type="ECO:0000256" key="7">
    <source>
        <dbReference type="RuleBase" id="RU364117"/>
    </source>
</evidence>
<protein>
    <recommendedName>
        <fullName evidence="7">ATP-dependent DNA helicase</fullName>
        <ecNumber evidence="7">5.6.2.4</ecNumber>
    </recommendedName>
</protein>
<comment type="catalytic activity">
    <reaction evidence="6 7">
        <text>Couples ATP hydrolysis with the unwinding of duplex DNA by translocating in the 3'-5' direction.</text>
        <dbReference type="EC" id="5.6.2.4"/>
    </reaction>
</comment>
<evidence type="ECO:0000256" key="1">
    <source>
        <dbReference type="ARBA" id="ARBA00005446"/>
    </source>
</evidence>
<dbReference type="GO" id="GO:0005694">
    <property type="term" value="C:chromosome"/>
    <property type="evidence" value="ECO:0007669"/>
    <property type="project" value="TreeGrafter"/>
</dbReference>
<evidence type="ECO:0000256" key="5">
    <source>
        <dbReference type="ARBA" id="ARBA00022840"/>
    </source>
</evidence>
<reference evidence="11 12" key="1">
    <citation type="submission" date="2014-04" db="EMBL/GenBank/DDBJ databases">
        <authorList>
            <consortium name="DOE Joint Genome Institute"/>
            <person name="Kuo A."/>
            <person name="Kohler A."/>
            <person name="Nagy L.G."/>
            <person name="Floudas D."/>
            <person name="Copeland A."/>
            <person name="Barry K.W."/>
            <person name="Cichocki N."/>
            <person name="Veneault-Fourrey C."/>
            <person name="LaButti K."/>
            <person name="Lindquist E.A."/>
            <person name="Lipzen A."/>
            <person name="Lundell T."/>
            <person name="Morin E."/>
            <person name="Murat C."/>
            <person name="Sun H."/>
            <person name="Tunlid A."/>
            <person name="Henrissat B."/>
            <person name="Grigoriev I.V."/>
            <person name="Hibbett D.S."/>
            <person name="Martin F."/>
            <person name="Nordberg H.P."/>
            <person name="Cantor M.N."/>
            <person name="Hua S.X."/>
        </authorList>
    </citation>
    <scope>NUCLEOTIDE SEQUENCE [LARGE SCALE GENOMIC DNA]</scope>
    <source>
        <strain evidence="11 12">LaAM-08-1</strain>
    </source>
</reference>
<dbReference type="PANTHER" id="PTHR13710">
    <property type="entry name" value="DNA HELICASE RECQ FAMILY MEMBER"/>
    <property type="match status" value="1"/>
</dbReference>
<evidence type="ECO:0000256" key="6">
    <source>
        <dbReference type="ARBA" id="ARBA00034617"/>
    </source>
</evidence>
<dbReference type="NCBIfam" id="TIGR00614">
    <property type="entry name" value="recQ_fam"/>
    <property type="match status" value="1"/>
</dbReference>
<dbReference type="InterPro" id="IPR014001">
    <property type="entry name" value="Helicase_ATP-bd"/>
</dbReference>
<organism evidence="11 12">
    <name type="scientific">Laccaria amethystina LaAM-08-1</name>
    <dbReference type="NCBI Taxonomy" id="1095629"/>
    <lineage>
        <taxon>Eukaryota</taxon>
        <taxon>Fungi</taxon>
        <taxon>Dikarya</taxon>
        <taxon>Basidiomycota</taxon>
        <taxon>Agaricomycotina</taxon>
        <taxon>Agaricomycetes</taxon>
        <taxon>Agaricomycetidae</taxon>
        <taxon>Agaricales</taxon>
        <taxon>Agaricineae</taxon>
        <taxon>Hydnangiaceae</taxon>
        <taxon>Laccaria</taxon>
    </lineage>
</organism>
<keyword evidence="2 7" id="KW-0547">Nucleotide-binding</keyword>
<dbReference type="GO" id="GO:0016887">
    <property type="term" value="F:ATP hydrolysis activity"/>
    <property type="evidence" value="ECO:0007669"/>
    <property type="project" value="RHEA"/>
</dbReference>
<comment type="similarity">
    <text evidence="1 7">Belongs to the helicase family. RecQ subfamily.</text>
</comment>
<accession>A0A0C9XGN3</accession>
<evidence type="ECO:0000259" key="10">
    <source>
        <dbReference type="PROSITE" id="PS51194"/>
    </source>
</evidence>
<evidence type="ECO:0000256" key="3">
    <source>
        <dbReference type="ARBA" id="ARBA00022801"/>
    </source>
</evidence>
<dbReference type="HOGENOM" id="CLU_001103_12_0_1"/>
<dbReference type="Pfam" id="PF16124">
    <property type="entry name" value="RecQ_Zn_bind"/>
    <property type="match status" value="1"/>
</dbReference>
<feature type="domain" description="Helicase C-terminal" evidence="10">
    <location>
        <begin position="239"/>
        <end position="416"/>
    </location>
</feature>
<reference evidence="12" key="2">
    <citation type="submission" date="2015-01" db="EMBL/GenBank/DDBJ databases">
        <title>Evolutionary Origins and Diversification of the Mycorrhizal Mutualists.</title>
        <authorList>
            <consortium name="DOE Joint Genome Institute"/>
            <consortium name="Mycorrhizal Genomics Consortium"/>
            <person name="Kohler A."/>
            <person name="Kuo A."/>
            <person name="Nagy L.G."/>
            <person name="Floudas D."/>
            <person name="Copeland A."/>
            <person name="Barry K.W."/>
            <person name="Cichocki N."/>
            <person name="Veneault-Fourrey C."/>
            <person name="LaButti K."/>
            <person name="Lindquist E.A."/>
            <person name="Lipzen A."/>
            <person name="Lundell T."/>
            <person name="Morin E."/>
            <person name="Murat C."/>
            <person name="Riley R."/>
            <person name="Ohm R."/>
            <person name="Sun H."/>
            <person name="Tunlid A."/>
            <person name="Henrissat B."/>
            <person name="Grigoriev I.V."/>
            <person name="Hibbett D.S."/>
            <person name="Martin F."/>
        </authorList>
    </citation>
    <scope>NUCLEOTIDE SEQUENCE [LARGE SCALE GENOMIC DNA]</scope>
    <source>
        <strain evidence="12">LaAM-08-1</strain>
    </source>
</reference>
<evidence type="ECO:0000313" key="12">
    <source>
        <dbReference type="Proteomes" id="UP000054477"/>
    </source>
</evidence>
<dbReference type="GO" id="GO:0005634">
    <property type="term" value="C:nucleus"/>
    <property type="evidence" value="ECO:0007669"/>
    <property type="project" value="UniProtKB-SubCell"/>
</dbReference>
<dbReference type="OrthoDB" id="10261556at2759"/>